<dbReference type="Pfam" id="PF00528">
    <property type="entry name" value="BPD_transp_1"/>
    <property type="match status" value="1"/>
</dbReference>
<evidence type="ECO:0000256" key="6">
    <source>
        <dbReference type="ARBA" id="ARBA00022989"/>
    </source>
</evidence>
<dbReference type="GO" id="GO:0035435">
    <property type="term" value="P:phosphate ion transmembrane transport"/>
    <property type="evidence" value="ECO:0007669"/>
    <property type="project" value="InterPro"/>
</dbReference>
<evidence type="ECO:0000313" key="11">
    <source>
        <dbReference type="Proteomes" id="UP000178735"/>
    </source>
</evidence>
<evidence type="ECO:0000256" key="2">
    <source>
        <dbReference type="ARBA" id="ARBA00007069"/>
    </source>
</evidence>
<keyword evidence="5 8" id="KW-0812">Transmembrane</keyword>
<evidence type="ECO:0000256" key="3">
    <source>
        <dbReference type="ARBA" id="ARBA00022448"/>
    </source>
</evidence>
<feature type="transmembrane region" description="Helical" evidence="8">
    <location>
        <begin position="107"/>
        <end position="127"/>
    </location>
</feature>
<evidence type="ECO:0000256" key="7">
    <source>
        <dbReference type="ARBA" id="ARBA00023136"/>
    </source>
</evidence>
<dbReference type="InterPro" id="IPR035906">
    <property type="entry name" value="MetI-like_sf"/>
</dbReference>
<reference evidence="10 11" key="1">
    <citation type="journal article" date="2016" name="Nat. Commun.">
        <title>Thousands of microbial genomes shed light on interconnected biogeochemical processes in an aquifer system.</title>
        <authorList>
            <person name="Anantharaman K."/>
            <person name="Brown C.T."/>
            <person name="Hug L.A."/>
            <person name="Sharon I."/>
            <person name="Castelle C.J."/>
            <person name="Probst A.J."/>
            <person name="Thomas B.C."/>
            <person name="Singh A."/>
            <person name="Wilkins M.J."/>
            <person name="Karaoz U."/>
            <person name="Brodie E.L."/>
            <person name="Williams K.H."/>
            <person name="Hubbard S.S."/>
            <person name="Banfield J.F."/>
        </authorList>
    </citation>
    <scope>NUCLEOTIDE SEQUENCE [LARGE SCALE GENOMIC DNA]</scope>
</reference>
<dbReference type="SUPFAM" id="SSF161098">
    <property type="entry name" value="MetI-like"/>
    <property type="match status" value="1"/>
</dbReference>
<dbReference type="GO" id="GO:0005886">
    <property type="term" value="C:plasma membrane"/>
    <property type="evidence" value="ECO:0007669"/>
    <property type="project" value="UniProtKB-SubCell"/>
</dbReference>
<dbReference type="PROSITE" id="PS50928">
    <property type="entry name" value="ABC_TM1"/>
    <property type="match status" value="1"/>
</dbReference>
<organism evidence="10 11">
    <name type="scientific">Candidatus Wallbacteria bacterium GWC2_49_35</name>
    <dbReference type="NCBI Taxonomy" id="1817813"/>
    <lineage>
        <taxon>Bacteria</taxon>
        <taxon>Candidatus Walliibacteriota</taxon>
    </lineage>
</organism>
<name>A0A1F7WFW9_9BACT</name>
<dbReference type="InterPro" id="IPR005672">
    <property type="entry name" value="Phosphate_PstA"/>
</dbReference>
<protein>
    <recommendedName>
        <fullName evidence="8">Phosphate transport system permease protein PstA</fullName>
    </recommendedName>
</protein>
<feature type="transmembrane region" description="Helical" evidence="8">
    <location>
        <begin position="246"/>
        <end position="268"/>
    </location>
</feature>
<evidence type="ECO:0000256" key="8">
    <source>
        <dbReference type="RuleBase" id="RU363043"/>
    </source>
</evidence>
<dbReference type="AlphaFoldDB" id="A0A1F7WFW9"/>
<dbReference type="InterPro" id="IPR000515">
    <property type="entry name" value="MetI-like"/>
</dbReference>
<dbReference type="GO" id="GO:0005315">
    <property type="term" value="F:phosphate transmembrane transporter activity"/>
    <property type="evidence" value="ECO:0007669"/>
    <property type="project" value="InterPro"/>
</dbReference>
<evidence type="ECO:0000256" key="1">
    <source>
        <dbReference type="ARBA" id="ARBA00004651"/>
    </source>
</evidence>
<proteinExistence type="inferred from homology"/>
<comment type="caution">
    <text evidence="10">The sequence shown here is derived from an EMBL/GenBank/DDBJ whole genome shotgun (WGS) entry which is preliminary data.</text>
</comment>
<feature type="transmembrane region" description="Helical" evidence="8">
    <location>
        <begin position="12"/>
        <end position="34"/>
    </location>
</feature>
<feature type="transmembrane region" description="Helical" evidence="8">
    <location>
        <begin position="58"/>
        <end position="87"/>
    </location>
</feature>
<feature type="transmembrane region" description="Helical" evidence="8">
    <location>
        <begin position="133"/>
        <end position="149"/>
    </location>
</feature>
<comment type="similarity">
    <text evidence="2 8">Belongs to the binding-protein-dependent transport system permease family. CysTW subfamily.</text>
</comment>
<evidence type="ECO:0000313" key="10">
    <source>
        <dbReference type="EMBL" id="OGM01734.1"/>
    </source>
</evidence>
<dbReference type="STRING" id="1817813.A2008_00300"/>
<dbReference type="PANTHER" id="PTHR43470">
    <property type="entry name" value="PHOSPHATE TRANSPORT SYSTEM PERMEASE PROTEIN PSTA-RELATED"/>
    <property type="match status" value="1"/>
</dbReference>
<comment type="subcellular location">
    <subcellularLocation>
        <location evidence="1 8">Cell membrane</location>
        <topology evidence="1 8">Multi-pass membrane protein</topology>
    </subcellularLocation>
</comment>
<dbReference type="PANTHER" id="PTHR43470:SF3">
    <property type="entry name" value="PHOSPHATE TRANSPORT SYSTEM PERMEASE PROTEIN PSTA-RELATED"/>
    <property type="match status" value="1"/>
</dbReference>
<accession>A0A1F7WFW9</accession>
<evidence type="ECO:0000259" key="9">
    <source>
        <dbReference type="PROSITE" id="PS50928"/>
    </source>
</evidence>
<sequence>MNARAEEKLAVNILRFSASAAIAILLFIIAYVTYKGAGSLTLEFIFDAPRDMGREGGIFPAILSTLYLAALSTLIATPLGVGTAIYLTEYTTEGLTTKIVRFGSDCLAGVPSIIFGLFGFVLFVIYLKLGWCLLSGALTMSFMILPTIIRTSEEAIKSVPYELREASFSLGATRWQTVTKIVLPEAVPGIVTGVILGVGRAISETAAVIFTAGSALTAPESILESGRTLAVHFYIMAREGISMDKAFATALVLIIFILIINVITYTLMNKLIARKKA</sequence>
<feature type="domain" description="ABC transmembrane type-1" evidence="9">
    <location>
        <begin position="62"/>
        <end position="264"/>
    </location>
</feature>
<evidence type="ECO:0000256" key="5">
    <source>
        <dbReference type="ARBA" id="ARBA00022692"/>
    </source>
</evidence>
<keyword evidence="7 8" id="KW-0472">Membrane</keyword>
<comment type="caution">
    <text evidence="8">Lacks conserved residue(s) required for the propagation of feature annotation.</text>
</comment>
<gene>
    <name evidence="10" type="ORF">A2008_00300</name>
</gene>
<dbReference type="EMBL" id="MGFH01000226">
    <property type="protein sequence ID" value="OGM01734.1"/>
    <property type="molecule type" value="Genomic_DNA"/>
</dbReference>
<evidence type="ECO:0000256" key="4">
    <source>
        <dbReference type="ARBA" id="ARBA00022475"/>
    </source>
</evidence>
<dbReference type="Proteomes" id="UP000178735">
    <property type="component" value="Unassembled WGS sequence"/>
</dbReference>
<keyword evidence="3" id="KW-0813">Transport</keyword>
<dbReference type="CDD" id="cd06261">
    <property type="entry name" value="TM_PBP2"/>
    <property type="match status" value="1"/>
</dbReference>
<dbReference type="Gene3D" id="1.10.3720.10">
    <property type="entry name" value="MetI-like"/>
    <property type="match status" value="1"/>
</dbReference>
<keyword evidence="4 8" id="KW-1003">Cell membrane</keyword>
<dbReference type="NCBIfam" id="TIGR00974">
    <property type="entry name" value="3a0107s02c"/>
    <property type="match status" value="1"/>
</dbReference>
<keyword evidence="6 8" id="KW-1133">Transmembrane helix</keyword>